<keyword evidence="6" id="KW-0808">Transferase</keyword>
<evidence type="ECO:0000256" key="8">
    <source>
        <dbReference type="ARBA" id="ARBA00022741"/>
    </source>
</evidence>
<dbReference type="CDD" id="cd00082">
    <property type="entry name" value="HisKA"/>
    <property type="match status" value="1"/>
</dbReference>
<evidence type="ECO:0000259" key="16">
    <source>
        <dbReference type="PROSITE" id="PS50885"/>
    </source>
</evidence>
<dbReference type="PANTHER" id="PTHR45528">
    <property type="entry name" value="SENSOR HISTIDINE KINASE CPXA"/>
    <property type="match status" value="1"/>
</dbReference>
<dbReference type="EC" id="2.7.13.3" evidence="3"/>
<dbReference type="RefSeq" id="WP_183596422.1">
    <property type="nucleotide sequence ID" value="NZ_JACHXK010000001.1"/>
</dbReference>
<dbReference type="GO" id="GO:0005886">
    <property type="term" value="C:plasma membrane"/>
    <property type="evidence" value="ECO:0007669"/>
    <property type="project" value="UniProtKB-SubCell"/>
</dbReference>
<dbReference type="SUPFAM" id="SSF158472">
    <property type="entry name" value="HAMP domain-like"/>
    <property type="match status" value="1"/>
</dbReference>
<dbReference type="AlphaFoldDB" id="A0A7W5ATC7"/>
<reference evidence="17 18" key="1">
    <citation type="submission" date="2020-08" db="EMBL/GenBank/DDBJ databases">
        <title>Genomic Encyclopedia of Type Strains, Phase III (KMG-III): the genomes of soil and plant-associated and newly described type strains.</title>
        <authorList>
            <person name="Whitman W."/>
        </authorList>
    </citation>
    <scope>NUCLEOTIDE SEQUENCE [LARGE SCALE GENOMIC DNA]</scope>
    <source>
        <strain evidence="17 18">CECT 5862</strain>
    </source>
</reference>
<keyword evidence="13 14" id="KW-0472">Membrane</keyword>
<evidence type="ECO:0000256" key="6">
    <source>
        <dbReference type="ARBA" id="ARBA00022679"/>
    </source>
</evidence>
<evidence type="ECO:0000256" key="3">
    <source>
        <dbReference type="ARBA" id="ARBA00012438"/>
    </source>
</evidence>
<proteinExistence type="predicted"/>
<keyword evidence="9 17" id="KW-0418">Kinase</keyword>
<keyword evidence="5" id="KW-0597">Phosphoprotein</keyword>
<keyword evidence="8" id="KW-0547">Nucleotide-binding</keyword>
<dbReference type="SMART" id="SM00388">
    <property type="entry name" value="HisKA"/>
    <property type="match status" value="1"/>
</dbReference>
<dbReference type="GO" id="GO:0005524">
    <property type="term" value="F:ATP binding"/>
    <property type="evidence" value="ECO:0007669"/>
    <property type="project" value="UniProtKB-KW"/>
</dbReference>
<name>A0A7W5ATC7_9BACL</name>
<dbReference type="GO" id="GO:0000155">
    <property type="term" value="F:phosphorelay sensor kinase activity"/>
    <property type="evidence" value="ECO:0007669"/>
    <property type="project" value="InterPro"/>
</dbReference>
<sequence>MYGLFLFSLIGAGISIILLQIVIGQFGIRTEALEQHYSFLYVILFLLISGTFFHVMARSIITRLRSLREHMFHYREGRLDVRIADRTDDEIGDLARSVNEMAASLQGSLERELLSERMKVELIAGISHDLRTPLTSLTGYLGLLHSSLQDASQASIDYAEICERKTRELSTQIEALLEYSYMEVPASPLHKVSLNLVALTEQVVVDFIPQMEREGIDWELAGERVLPVNVDPNLIVRVFHNLIANSLTHGKEGERIRIECQRSADGFAQVQVVNYGAPIDAKELPHIFERGYRGSDAHSLHCDGRGIGLSVALKIIELHEGRLEVHSDSAQTCFTVILPLAPG</sequence>
<keyword evidence="11 14" id="KW-1133">Transmembrane helix</keyword>
<dbReference type="InterPro" id="IPR003661">
    <property type="entry name" value="HisK_dim/P_dom"/>
</dbReference>
<dbReference type="PROSITE" id="PS50109">
    <property type="entry name" value="HIS_KIN"/>
    <property type="match status" value="1"/>
</dbReference>
<dbReference type="Proteomes" id="UP000570361">
    <property type="component" value="Unassembled WGS sequence"/>
</dbReference>
<evidence type="ECO:0000256" key="4">
    <source>
        <dbReference type="ARBA" id="ARBA00022475"/>
    </source>
</evidence>
<feature type="domain" description="Histidine kinase" evidence="15">
    <location>
        <begin position="125"/>
        <end position="342"/>
    </location>
</feature>
<dbReference type="InterPro" id="IPR004358">
    <property type="entry name" value="Sig_transdc_His_kin-like_C"/>
</dbReference>
<protein>
    <recommendedName>
        <fullName evidence="3">histidine kinase</fullName>
        <ecNumber evidence="3">2.7.13.3</ecNumber>
    </recommendedName>
</protein>
<evidence type="ECO:0000256" key="11">
    <source>
        <dbReference type="ARBA" id="ARBA00022989"/>
    </source>
</evidence>
<dbReference type="Gene3D" id="6.10.340.10">
    <property type="match status" value="1"/>
</dbReference>
<dbReference type="Gene3D" id="1.10.287.130">
    <property type="match status" value="1"/>
</dbReference>
<dbReference type="SMART" id="SM00387">
    <property type="entry name" value="HATPase_c"/>
    <property type="match status" value="1"/>
</dbReference>
<dbReference type="EMBL" id="JACHXK010000001">
    <property type="protein sequence ID" value="MBB3108420.1"/>
    <property type="molecule type" value="Genomic_DNA"/>
</dbReference>
<keyword evidence="18" id="KW-1185">Reference proteome</keyword>
<dbReference type="PROSITE" id="PS50885">
    <property type="entry name" value="HAMP"/>
    <property type="match status" value="1"/>
</dbReference>
<keyword evidence="10" id="KW-0067">ATP-binding</keyword>
<evidence type="ECO:0000256" key="10">
    <source>
        <dbReference type="ARBA" id="ARBA00022840"/>
    </source>
</evidence>
<dbReference type="Pfam" id="PF00512">
    <property type="entry name" value="HisKA"/>
    <property type="match status" value="1"/>
</dbReference>
<comment type="subcellular location">
    <subcellularLocation>
        <location evidence="2">Cell membrane</location>
        <topology evidence="2">Multi-pass membrane protein</topology>
    </subcellularLocation>
</comment>
<comment type="caution">
    <text evidence="17">The sequence shown here is derived from an EMBL/GenBank/DDBJ whole genome shotgun (WGS) entry which is preliminary data.</text>
</comment>
<evidence type="ECO:0000256" key="1">
    <source>
        <dbReference type="ARBA" id="ARBA00000085"/>
    </source>
</evidence>
<organism evidence="17 18">
    <name type="scientific">Paenibacillus phyllosphaerae</name>
    <dbReference type="NCBI Taxonomy" id="274593"/>
    <lineage>
        <taxon>Bacteria</taxon>
        <taxon>Bacillati</taxon>
        <taxon>Bacillota</taxon>
        <taxon>Bacilli</taxon>
        <taxon>Bacillales</taxon>
        <taxon>Paenibacillaceae</taxon>
        <taxon>Paenibacillus</taxon>
    </lineage>
</organism>
<gene>
    <name evidence="17" type="ORF">FHS18_000448</name>
</gene>
<evidence type="ECO:0000256" key="12">
    <source>
        <dbReference type="ARBA" id="ARBA00023012"/>
    </source>
</evidence>
<evidence type="ECO:0000313" key="18">
    <source>
        <dbReference type="Proteomes" id="UP000570361"/>
    </source>
</evidence>
<evidence type="ECO:0000256" key="9">
    <source>
        <dbReference type="ARBA" id="ARBA00022777"/>
    </source>
</evidence>
<dbReference type="Pfam" id="PF00672">
    <property type="entry name" value="HAMP"/>
    <property type="match status" value="1"/>
</dbReference>
<comment type="catalytic activity">
    <reaction evidence="1">
        <text>ATP + protein L-histidine = ADP + protein N-phospho-L-histidine.</text>
        <dbReference type="EC" id="2.7.13.3"/>
    </reaction>
</comment>
<evidence type="ECO:0000313" key="17">
    <source>
        <dbReference type="EMBL" id="MBB3108420.1"/>
    </source>
</evidence>
<dbReference type="SMART" id="SM00304">
    <property type="entry name" value="HAMP"/>
    <property type="match status" value="1"/>
</dbReference>
<dbReference type="InterPro" id="IPR005467">
    <property type="entry name" value="His_kinase_dom"/>
</dbReference>
<feature type="transmembrane region" description="Helical" evidence="14">
    <location>
        <begin position="40"/>
        <end position="61"/>
    </location>
</feature>
<keyword evidence="4" id="KW-1003">Cell membrane</keyword>
<dbReference type="Gene3D" id="3.30.565.10">
    <property type="entry name" value="Histidine kinase-like ATPase, C-terminal domain"/>
    <property type="match status" value="1"/>
</dbReference>
<keyword evidence="12" id="KW-0902">Two-component regulatory system</keyword>
<dbReference type="InterPro" id="IPR036890">
    <property type="entry name" value="HATPase_C_sf"/>
</dbReference>
<dbReference type="InterPro" id="IPR003594">
    <property type="entry name" value="HATPase_dom"/>
</dbReference>
<feature type="domain" description="HAMP" evidence="16">
    <location>
        <begin position="58"/>
        <end position="110"/>
    </location>
</feature>
<keyword evidence="7 14" id="KW-0812">Transmembrane</keyword>
<dbReference type="InterPro" id="IPR050398">
    <property type="entry name" value="HssS/ArlS-like"/>
</dbReference>
<evidence type="ECO:0000259" key="15">
    <source>
        <dbReference type="PROSITE" id="PS50109"/>
    </source>
</evidence>
<accession>A0A7W5ATC7</accession>
<evidence type="ECO:0000256" key="13">
    <source>
        <dbReference type="ARBA" id="ARBA00023136"/>
    </source>
</evidence>
<dbReference type="InterPro" id="IPR003660">
    <property type="entry name" value="HAMP_dom"/>
</dbReference>
<evidence type="ECO:0000256" key="14">
    <source>
        <dbReference type="SAM" id="Phobius"/>
    </source>
</evidence>
<dbReference type="InterPro" id="IPR036097">
    <property type="entry name" value="HisK_dim/P_sf"/>
</dbReference>
<dbReference type="CDD" id="cd06225">
    <property type="entry name" value="HAMP"/>
    <property type="match status" value="1"/>
</dbReference>
<dbReference type="PRINTS" id="PR00344">
    <property type="entry name" value="BCTRLSENSOR"/>
</dbReference>
<evidence type="ECO:0000256" key="2">
    <source>
        <dbReference type="ARBA" id="ARBA00004651"/>
    </source>
</evidence>
<dbReference type="SUPFAM" id="SSF55874">
    <property type="entry name" value="ATPase domain of HSP90 chaperone/DNA topoisomerase II/histidine kinase"/>
    <property type="match status" value="1"/>
</dbReference>
<dbReference type="PANTHER" id="PTHR45528:SF1">
    <property type="entry name" value="SENSOR HISTIDINE KINASE CPXA"/>
    <property type="match status" value="1"/>
</dbReference>
<evidence type="ECO:0000256" key="5">
    <source>
        <dbReference type="ARBA" id="ARBA00022553"/>
    </source>
</evidence>
<dbReference type="Pfam" id="PF02518">
    <property type="entry name" value="HATPase_c"/>
    <property type="match status" value="1"/>
</dbReference>
<dbReference type="SUPFAM" id="SSF47384">
    <property type="entry name" value="Homodimeric domain of signal transducing histidine kinase"/>
    <property type="match status" value="1"/>
</dbReference>
<evidence type="ECO:0000256" key="7">
    <source>
        <dbReference type="ARBA" id="ARBA00022692"/>
    </source>
</evidence>